<keyword evidence="6" id="KW-0547">Nucleotide-binding</keyword>
<sequence>MAKIFKGLVQSGLWGCFDEFNRIDLEVLSVVAMQVESITTARKQHLNHFMFPEEEHPILLIKSVSYFITMNPGYAGRQELPENLKVLFRGVSMMVPDREIIIKVKLASVGYNTIDTLSKKFNVLYRLCEEQLSKQRHYDFGLRNILSVLRTAGNTKREELKSEEDMLLMRSLRDMNLSKLVADDIPLFNGLLADIFPKLKEVPKKTYPEVEKKIPEIIAQRSDLINTPSFQLKIIQLYETCVVRHGYMLVGPTGSGKTTIMYILTEVLSQIIAQHRIVKMNPKAITAEQMYGVKSEISDDWIPGVFSTLWSKSNNRALKHHTWLTCDGPVDAIWIENLNTVLDDNKILTLANGERIAMTENCKLVFEVENLNNASPATVSRCGQVYVSPTDLGYDAVIEGWIKNRSKTREAESNILGNLLKKYLIQQRFIENQAKICKEQTMPLSSVIQVGNILNLITGALQPYVQQSKTLTEVEYERFLVFAIAWAVGGIYEAGDRILFHQLLLQKNAPVPQKGKDKETVFDYFVNQDYCDWKLCTPEEWVPPERGLQFSQLLLPTLDSFRAELLLDLVLKQPKSSLCSNSCLLIGGSGTAKTSSVLLYCAKFNKEKMLFKRTNFSSATSPFMFQSTIEGECDFKVGKDFAPPMNKMMTIFIDDMSMPYVNKWGDQITLEIVRQLVEQGGFYMLDKTQRGNFKNIKNLQYIGAMNHPGGGRNDIPNRLKRQFFIFNMILPLSIETIYGPIIKHMFKQKYFTEQTFKIIESLTAATISLWNKVKQTMLPTPAKFHYVFNMRELSRIFKGILTCKKDTINESQKQIKMKPELFVVGLWRHEAERVLSDKLVNQKDKDIVLGFIQEVSLENFSQLENEIQDKFSSEKIFLFCDFLRADIINEDGIVEEEAPKIYEAQDNLPELKKRCNFLLDYYNEKNPSKKMQLVLFDDALRHLLRVSRIIRQPRSNGLLVGVGGSGKQSLTRLAAFIGKNLIQQIIVTKTYAEKDLKEDIKLGFDQAGHLGKQVTFLMTDSEVKKEEFLEYINMVLSTGEIPNLLQKDEREVWLGDITQEYTKEKNLGNVDVPASDLWNYFVDRVRDNFHIMLCFSPVGQKFRDRARKFPALFNECTIDWFLPWPEEALVSVAETFIKNFKKLETKDETKLQLMKHMGNVHLMVNEICDEYYQKMRRQVYVTPKSFLSYLNSYKTLYIQKYDELDQQEESFKIGLKKIQEATTSINIMEIALKDEEVQLMESTEKTNILIANLEKEQKKANQKQEEVEATSKQCQGQKEKIQIEKAEAEKELEAAMPALRRAQDAVDSISSSDIVEIKSNKNPLEIIKYIMDSVLVFFKAKLLPITIEDRIFNKKEGKIVPFLKESWELSGKQTLYDMNFMKSLKEFEKDQINEETMELLEPYTNCCDDWFNEATASKASKAANGILKWALAINEYHLKSKIVKPKREQVQIAEGRLAIAVKELEKAQADVAQINAEITALKEKFGKQMEEKNELEMKASKTKKKINTARTLITSLSGEKERWSKGQQEIADQKFKLVGNVSLATAFISYCGPFNAEFRHKLAQIKFVGDMKKKEVPVTQGLELTSFLIDSATIGEWNLQGLPKDDLSIQNGIMVTNSTRYPLFIDPQGQGQFWIKNKFTKSIEPARCITTLNHPKFKDMFLKYCMEDGKTLIIENIENEVDPMLDPVLEKQVIVKGKTQIINVGGTEIEFHKEFRLFMTCRLANPSFSPELSAKTTIIDFTVTRSGLEQQLLGKVISKEQKALEDSLNQLLADVNQNQKDLQRLDKNLLERLINSQGNLLDDTELMDVLNNTKTQAKEVAAKLIDAEIKQKKLMKKENNIDLQLLEALLFISPLQKYLWQIGCIILLLNNFLNFLLNLSIYLKKHNFLLIEGLFEKDKITFILMMTFKIMTTSGTISGNDVSLFLKSGDALDIKTERQKPLAYLKDKQWLNILALSKHTFSGQTVPFFRELPDLITRSEQQWRQWIEKNDPENFAIPDFAESISQEKELGPFITLCLVRSLRDDRTLVGTQQFIGSTLGKEFTDPISYPIETIWAESSNLDPVLFLLSAGADPTSSIDELAKKKKKFPCEKVSMGEGQEKVARISMQKGFETGGWIILQNCHLGLKFMEEIETLVVPSNNIHPDFRLWITCEQHPKFPLGLLQKTLKVTNEPPKGLKAGLYKTFTTIITQEFIDKVDHNNWRSLIFTVCFLHSIVIERKKFGPLGWCIPYEYNYSDLEASLLYIEKYLTNLMSTPQTNNNYALPISMNVIRYMICEVQYGGRITDDLDRELFNTYGEAYLKEGIFGNDYFFYDILVDGAGQKFKYRIPQNQSAELSKYTDYIQKVPTVDNPEVFGLHPNADLTFRLKESNEMIATVMETQPKDSMGGGGKTREEIVQDKAKEMLNKLPPDYIDGEVREKVGKLAGPNRKNTAERGMTIPLNIFLYQELARIQRVIALVRKTLQDTIFAIDGTIIMTPDILDAINSIFDAKVPNTWLYDPSGAEISWILPTLGSWSASLVDRNKQLNDWLINDRPNSYWLTGFFNPQGFLTAMKQEVTRNHKKGDGKGGEAWSLDDVVYSTTVKEKDTDQQPAEGVYVHGLYLEGCKWSRNGLEDSDPKQIFAPLPTLHVSAINKKKPTEQDRISNTYMCPVYKYPKRTDKYLIFRVGLPCEGQNNPQHWKLRGVALLCSTE</sequence>
<name>G0R585_ICHMU</name>
<keyword evidence="7" id="KW-0067">ATP-binding</keyword>
<feature type="domain" description="Dynein heavy chain AAA lid" evidence="22">
    <location>
        <begin position="2202"/>
        <end position="2361"/>
    </location>
</feature>
<dbReference type="Pfam" id="PF18198">
    <property type="entry name" value="AAA_lid_11"/>
    <property type="match status" value="1"/>
</dbReference>
<dbReference type="Pfam" id="PF18199">
    <property type="entry name" value="Dynein_C"/>
    <property type="match status" value="1"/>
</dbReference>
<evidence type="ECO:0000256" key="11">
    <source>
        <dbReference type="ARBA" id="ARBA00023175"/>
    </source>
</evidence>
<feature type="coiled-coil region" evidence="14">
    <location>
        <begin position="1761"/>
        <end position="1830"/>
    </location>
</feature>
<keyword evidence="25" id="KW-1185">Reference proteome</keyword>
<evidence type="ECO:0000256" key="3">
    <source>
        <dbReference type="ARBA" id="ARBA00022490"/>
    </source>
</evidence>
<dbReference type="Gene3D" id="1.20.920.20">
    <property type="match status" value="1"/>
</dbReference>
<dbReference type="GeneID" id="14903431"/>
<evidence type="ECO:0000256" key="10">
    <source>
        <dbReference type="ARBA" id="ARBA00023069"/>
    </source>
</evidence>
<keyword evidence="4" id="KW-0493">Microtubule</keyword>
<dbReference type="GO" id="GO:0005874">
    <property type="term" value="C:microtubule"/>
    <property type="evidence" value="ECO:0007669"/>
    <property type="project" value="UniProtKB-KW"/>
</dbReference>
<feature type="coiled-coil region" evidence="14">
    <location>
        <begin position="1450"/>
        <end position="1512"/>
    </location>
</feature>
<evidence type="ECO:0000256" key="4">
    <source>
        <dbReference type="ARBA" id="ARBA00022701"/>
    </source>
</evidence>
<dbReference type="GO" id="GO:0030286">
    <property type="term" value="C:dynein complex"/>
    <property type="evidence" value="ECO:0007669"/>
    <property type="project" value="UniProtKB-KW"/>
</dbReference>
<keyword evidence="11" id="KW-0505">Motor protein</keyword>
<dbReference type="eggNOG" id="KOG3595">
    <property type="taxonomic scope" value="Eukaryota"/>
</dbReference>
<protein>
    <submittedName>
        <fullName evidence="24">Uncharacterized protein</fullName>
    </submittedName>
</protein>
<dbReference type="Pfam" id="PF03028">
    <property type="entry name" value="Dynein_heavy"/>
    <property type="match status" value="1"/>
</dbReference>
<dbReference type="InterPro" id="IPR035706">
    <property type="entry name" value="AAA_9"/>
</dbReference>
<keyword evidence="13" id="KW-0966">Cell projection</keyword>
<evidence type="ECO:0000256" key="13">
    <source>
        <dbReference type="ARBA" id="ARBA00023273"/>
    </source>
</evidence>
<evidence type="ECO:0000259" key="18">
    <source>
        <dbReference type="Pfam" id="PF12780"/>
    </source>
</evidence>
<dbReference type="Gene3D" id="6.10.140.1060">
    <property type="match status" value="1"/>
</dbReference>
<keyword evidence="5" id="KW-0677">Repeat</keyword>
<evidence type="ECO:0000313" key="25">
    <source>
        <dbReference type="Proteomes" id="UP000008983"/>
    </source>
</evidence>
<dbReference type="Gene3D" id="3.10.490.20">
    <property type="match status" value="1"/>
</dbReference>
<feature type="domain" description="Dynein heavy chain 3 AAA+ lid" evidence="21">
    <location>
        <begin position="763"/>
        <end position="868"/>
    </location>
</feature>
<evidence type="ECO:0000259" key="16">
    <source>
        <dbReference type="Pfam" id="PF12774"/>
    </source>
</evidence>
<reference evidence="24 25" key="1">
    <citation type="submission" date="2011-07" db="EMBL/GenBank/DDBJ databases">
        <authorList>
            <person name="Coyne R."/>
            <person name="Brami D."/>
            <person name="Johnson J."/>
            <person name="Hostetler J."/>
            <person name="Hannick L."/>
            <person name="Clark T."/>
            <person name="Cassidy-Hanley D."/>
            <person name="Inman J."/>
        </authorList>
    </citation>
    <scope>NUCLEOTIDE SEQUENCE [LARGE SCALE GENOMIC DNA]</scope>
    <source>
        <strain evidence="24 25">G5</strain>
    </source>
</reference>
<keyword evidence="10" id="KW-0969">Cilium</keyword>
<evidence type="ECO:0000313" key="24">
    <source>
        <dbReference type="EMBL" id="EGR27362.1"/>
    </source>
</evidence>
<dbReference type="InterPro" id="IPR035699">
    <property type="entry name" value="AAA_6"/>
</dbReference>
<feature type="domain" description="Dynein heavy chain region D6 P-loop" evidence="15">
    <location>
        <begin position="2061"/>
        <end position="2170"/>
    </location>
</feature>
<dbReference type="InterPro" id="IPR004273">
    <property type="entry name" value="Dynein_heavy_D6_P-loop"/>
</dbReference>
<dbReference type="InterPro" id="IPR024743">
    <property type="entry name" value="Dynein_HC_stalk"/>
</dbReference>
<dbReference type="OMA" id="LWANECT"/>
<dbReference type="GO" id="GO:0005524">
    <property type="term" value="F:ATP binding"/>
    <property type="evidence" value="ECO:0007669"/>
    <property type="project" value="UniProtKB-KW"/>
</dbReference>
<evidence type="ECO:0000259" key="17">
    <source>
        <dbReference type="Pfam" id="PF12777"/>
    </source>
</evidence>
<dbReference type="Gene3D" id="1.20.920.30">
    <property type="match status" value="1"/>
</dbReference>
<dbReference type="InterPro" id="IPR024317">
    <property type="entry name" value="Dynein_heavy_chain_D4_dom"/>
</dbReference>
<dbReference type="OrthoDB" id="309326at2759"/>
<dbReference type="GO" id="GO:0051959">
    <property type="term" value="F:dynein light intermediate chain binding"/>
    <property type="evidence" value="ECO:0007669"/>
    <property type="project" value="InterPro"/>
</dbReference>
<dbReference type="InterPro" id="IPR041466">
    <property type="entry name" value="Dynein_AAA5_ext"/>
</dbReference>
<dbReference type="InParanoid" id="G0R585"/>
<feature type="domain" description="Dynein heavy chain AAA 5 extension" evidence="20">
    <location>
        <begin position="430"/>
        <end position="534"/>
    </location>
</feature>
<dbReference type="FunFam" id="1.20.920.30:FF:000002">
    <property type="entry name" value="Dynein axonemal heavy chain 3"/>
    <property type="match status" value="1"/>
</dbReference>
<feature type="domain" description="Dynein heavy chain ATP-binding dynein motor region" evidence="19">
    <location>
        <begin position="1596"/>
        <end position="1820"/>
    </location>
</feature>
<evidence type="ECO:0000256" key="1">
    <source>
        <dbReference type="ARBA" id="ARBA00004430"/>
    </source>
</evidence>
<evidence type="ECO:0000256" key="5">
    <source>
        <dbReference type="ARBA" id="ARBA00022737"/>
    </source>
</evidence>
<dbReference type="RefSeq" id="XP_004024246.1">
    <property type="nucleotide sequence ID" value="XM_004024197.1"/>
</dbReference>
<dbReference type="Proteomes" id="UP000008983">
    <property type="component" value="Unassembled WGS sequence"/>
</dbReference>
<dbReference type="FunFam" id="1.20.1270.280:FF:000002">
    <property type="entry name" value="Dynein heavy chain 5, axonemal"/>
    <property type="match status" value="1"/>
</dbReference>
<evidence type="ECO:0000259" key="20">
    <source>
        <dbReference type="Pfam" id="PF17852"/>
    </source>
</evidence>
<dbReference type="GO" id="GO:0007018">
    <property type="term" value="P:microtubule-based movement"/>
    <property type="evidence" value="ECO:0007669"/>
    <property type="project" value="InterPro"/>
</dbReference>
<dbReference type="FunFam" id="3.40.50.300:FF:000049">
    <property type="entry name" value="Dynein, axonemal, heavy chain 5"/>
    <property type="match status" value="1"/>
</dbReference>
<dbReference type="Pfam" id="PF17852">
    <property type="entry name" value="Dynein_AAA_lid"/>
    <property type="match status" value="1"/>
</dbReference>
<dbReference type="InterPro" id="IPR026983">
    <property type="entry name" value="DHC"/>
</dbReference>
<evidence type="ECO:0000256" key="2">
    <source>
        <dbReference type="ARBA" id="ARBA00008887"/>
    </source>
</evidence>
<keyword evidence="9 14" id="KW-0175">Coiled coil</keyword>
<dbReference type="FunFam" id="3.40.50.300:FF:000320">
    <property type="entry name" value="Dynein, axonemal, heavy chain 5"/>
    <property type="match status" value="1"/>
</dbReference>
<dbReference type="InterPro" id="IPR027417">
    <property type="entry name" value="P-loop_NTPase"/>
</dbReference>
<dbReference type="InterPro" id="IPR043157">
    <property type="entry name" value="Dynein_AAA1S"/>
</dbReference>
<feature type="domain" description="Dynein heavy chain coiled coil stalk" evidence="17">
    <location>
        <begin position="1212"/>
        <end position="1564"/>
    </location>
</feature>
<organism evidence="24 25">
    <name type="scientific">Ichthyophthirius multifiliis</name>
    <name type="common">White spot disease agent</name>
    <name type="synonym">Ich</name>
    <dbReference type="NCBI Taxonomy" id="5932"/>
    <lineage>
        <taxon>Eukaryota</taxon>
        <taxon>Sar</taxon>
        <taxon>Alveolata</taxon>
        <taxon>Ciliophora</taxon>
        <taxon>Intramacronucleata</taxon>
        <taxon>Oligohymenophorea</taxon>
        <taxon>Hymenostomatida</taxon>
        <taxon>Ophryoglenina</taxon>
        <taxon>Ichthyophthirius</taxon>
    </lineage>
</organism>
<dbReference type="Pfam" id="PF12775">
    <property type="entry name" value="AAA_7"/>
    <property type="match status" value="1"/>
</dbReference>
<evidence type="ECO:0000256" key="7">
    <source>
        <dbReference type="ARBA" id="ARBA00022840"/>
    </source>
</evidence>
<evidence type="ECO:0000256" key="14">
    <source>
        <dbReference type="SAM" id="Coils"/>
    </source>
</evidence>
<dbReference type="Pfam" id="PF12780">
    <property type="entry name" value="AAA_8"/>
    <property type="match status" value="1"/>
</dbReference>
<dbReference type="FunFam" id="1.10.8.710:FF:000003">
    <property type="entry name" value="Dynein axonemal heavy chain 5"/>
    <property type="match status" value="1"/>
</dbReference>
<dbReference type="GO" id="GO:0008569">
    <property type="term" value="F:minus-end-directed microtubule motor activity"/>
    <property type="evidence" value="ECO:0007669"/>
    <property type="project" value="InterPro"/>
</dbReference>
<comment type="subcellular location">
    <subcellularLocation>
        <location evidence="1">Cytoplasm</location>
        <location evidence="1">Cytoskeleton</location>
        <location evidence="1">Cilium axoneme</location>
    </subcellularLocation>
</comment>
<dbReference type="Gene3D" id="1.10.8.720">
    <property type="entry name" value="Region D6 of dynein motor"/>
    <property type="match status" value="1"/>
</dbReference>
<feature type="domain" description="Dynein heavy chain hydrolytic ATP-binding dynein motor region" evidence="16">
    <location>
        <begin position="1"/>
        <end position="258"/>
    </location>
</feature>
<dbReference type="EMBL" id="GL984363">
    <property type="protein sequence ID" value="EGR27362.1"/>
    <property type="molecule type" value="Genomic_DNA"/>
</dbReference>
<evidence type="ECO:0000256" key="6">
    <source>
        <dbReference type="ARBA" id="ARBA00022741"/>
    </source>
</evidence>
<dbReference type="Gene3D" id="1.10.472.130">
    <property type="match status" value="1"/>
</dbReference>
<dbReference type="Gene3D" id="3.40.50.300">
    <property type="entry name" value="P-loop containing nucleotide triphosphate hydrolases"/>
    <property type="match status" value="5"/>
</dbReference>
<comment type="similarity">
    <text evidence="2">Belongs to the dynein heavy chain family.</text>
</comment>
<dbReference type="InterPro" id="IPR042219">
    <property type="entry name" value="AAA_lid_11_sf"/>
</dbReference>
<keyword evidence="12" id="KW-0206">Cytoskeleton</keyword>
<evidence type="ECO:0000259" key="21">
    <source>
        <dbReference type="Pfam" id="PF17857"/>
    </source>
</evidence>
<keyword evidence="3" id="KW-0963">Cytoplasm</keyword>
<feature type="domain" description="Dynein heavy chain AAA module D4" evidence="18">
    <location>
        <begin position="931"/>
        <end position="1196"/>
    </location>
</feature>
<dbReference type="InterPro" id="IPR043160">
    <property type="entry name" value="Dynein_C_barrel"/>
</dbReference>
<evidence type="ECO:0000256" key="12">
    <source>
        <dbReference type="ARBA" id="ARBA00023212"/>
    </source>
</evidence>
<dbReference type="InterPro" id="IPR041658">
    <property type="entry name" value="AAA_lid_11"/>
</dbReference>
<feature type="domain" description="Dynein heavy chain C-terminal" evidence="23">
    <location>
        <begin position="2368"/>
        <end position="2689"/>
    </location>
</feature>
<evidence type="ECO:0000259" key="15">
    <source>
        <dbReference type="Pfam" id="PF03028"/>
    </source>
</evidence>
<evidence type="ECO:0000259" key="23">
    <source>
        <dbReference type="Pfam" id="PF18199"/>
    </source>
</evidence>
<evidence type="ECO:0000256" key="8">
    <source>
        <dbReference type="ARBA" id="ARBA00023017"/>
    </source>
</evidence>
<dbReference type="SUPFAM" id="SSF52540">
    <property type="entry name" value="P-loop containing nucleoside triphosphate hydrolases"/>
    <property type="match status" value="4"/>
</dbReference>
<dbReference type="PANTHER" id="PTHR22878">
    <property type="entry name" value="DYNEIN HEAVY CHAIN 6, AXONEMAL-LIKE-RELATED"/>
    <property type="match status" value="1"/>
</dbReference>
<dbReference type="PANTHER" id="PTHR22878:SF63">
    <property type="entry name" value="DYNEIN AXONEMAL HEAVY CHAIN 10"/>
    <property type="match status" value="1"/>
</dbReference>
<dbReference type="Gene3D" id="1.10.8.710">
    <property type="match status" value="1"/>
</dbReference>
<evidence type="ECO:0000259" key="22">
    <source>
        <dbReference type="Pfam" id="PF18198"/>
    </source>
</evidence>
<dbReference type="FunFam" id="3.10.490.20:FF:000010">
    <property type="entry name" value="Dynein heavy chain, putative"/>
    <property type="match status" value="1"/>
</dbReference>
<dbReference type="Pfam" id="PF17857">
    <property type="entry name" value="AAA_lid_1"/>
    <property type="match status" value="1"/>
</dbReference>
<dbReference type="STRING" id="857967.G0R585"/>
<dbReference type="InterPro" id="IPR041228">
    <property type="entry name" value="Dynein_C"/>
</dbReference>
<dbReference type="GO" id="GO:0045505">
    <property type="term" value="F:dynein intermediate chain binding"/>
    <property type="evidence" value="ECO:0007669"/>
    <property type="project" value="InterPro"/>
</dbReference>
<dbReference type="Pfam" id="PF12774">
    <property type="entry name" value="AAA_6"/>
    <property type="match status" value="1"/>
</dbReference>
<dbReference type="Pfam" id="PF12777">
    <property type="entry name" value="MT"/>
    <property type="match status" value="1"/>
</dbReference>
<dbReference type="GO" id="GO:0005930">
    <property type="term" value="C:axoneme"/>
    <property type="evidence" value="ECO:0007669"/>
    <property type="project" value="UniProtKB-SubCell"/>
</dbReference>
<dbReference type="Gene3D" id="1.20.1270.280">
    <property type="match status" value="1"/>
</dbReference>
<evidence type="ECO:0000259" key="19">
    <source>
        <dbReference type="Pfam" id="PF12781"/>
    </source>
</evidence>
<dbReference type="FunFam" id="1.20.920.20:FF:000001">
    <property type="entry name" value="dynein heavy chain 2, axonemal"/>
    <property type="match status" value="1"/>
</dbReference>
<keyword evidence="8" id="KW-0243">Dynein</keyword>
<accession>G0R585</accession>
<dbReference type="Pfam" id="PF12781">
    <property type="entry name" value="AAA_9"/>
    <property type="match status" value="1"/>
</dbReference>
<evidence type="ECO:0000256" key="9">
    <source>
        <dbReference type="ARBA" id="ARBA00023054"/>
    </source>
</evidence>
<gene>
    <name evidence="24" type="ORF">IMG5_196970</name>
</gene>
<dbReference type="InterPro" id="IPR041589">
    <property type="entry name" value="DNAH3_AAA_lid_1"/>
</dbReference>
<proteinExistence type="inferred from homology"/>
<dbReference type="FunFam" id="3.40.50.300:FF:002141">
    <property type="entry name" value="Dynein heavy chain"/>
    <property type="match status" value="1"/>
</dbReference>
<feature type="coiled-coil region" evidence="14">
    <location>
        <begin position="1243"/>
        <end position="1291"/>
    </location>
</feature>